<feature type="domain" description="Thioredoxin" evidence="1">
    <location>
        <begin position="3"/>
        <end position="166"/>
    </location>
</feature>
<dbReference type="CDD" id="cd02970">
    <property type="entry name" value="PRX_like2"/>
    <property type="match status" value="1"/>
</dbReference>
<keyword evidence="3" id="KW-1185">Reference proteome</keyword>
<gene>
    <name evidence="2" type="ORF">ACFOOG_12790</name>
</gene>
<dbReference type="EMBL" id="JBHRYR010000003">
    <property type="protein sequence ID" value="MFC3853713.1"/>
    <property type="molecule type" value="Genomic_DNA"/>
</dbReference>
<dbReference type="PROSITE" id="PS51352">
    <property type="entry name" value="THIOREDOXIN_2"/>
    <property type="match status" value="1"/>
</dbReference>
<organism evidence="2 3">
    <name type="scientific">Saccharospirillum mangrovi</name>
    <dbReference type="NCBI Taxonomy" id="2161747"/>
    <lineage>
        <taxon>Bacteria</taxon>
        <taxon>Pseudomonadati</taxon>
        <taxon>Pseudomonadota</taxon>
        <taxon>Gammaproteobacteria</taxon>
        <taxon>Oceanospirillales</taxon>
        <taxon>Saccharospirillaceae</taxon>
        <taxon>Saccharospirillum</taxon>
    </lineage>
</organism>
<reference evidence="3" key="1">
    <citation type="journal article" date="2019" name="Int. J. Syst. Evol. Microbiol.">
        <title>The Global Catalogue of Microorganisms (GCM) 10K type strain sequencing project: providing services to taxonomists for standard genome sequencing and annotation.</title>
        <authorList>
            <consortium name="The Broad Institute Genomics Platform"/>
            <consortium name="The Broad Institute Genome Sequencing Center for Infectious Disease"/>
            <person name="Wu L."/>
            <person name="Ma J."/>
        </authorList>
    </citation>
    <scope>NUCLEOTIDE SEQUENCE [LARGE SCALE GENOMIC DNA]</scope>
    <source>
        <strain evidence="3">IBRC 10765</strain>
    </source>
</reference>
<dbReference type="Pfam" id="PF00578">
    <property type="entry name" value="AhpC-TSA"/>
    <property type="match status" value="1"/>
</dbReference>
<dbReference type="Proteomes" id="UP001595617">
    <property type="component" value="Unassembled WGS sequence"/>
</dbReference>
<comment type="caution">
    <text evidence="2">The sequence shown here is derived from an EMBL/GenBank/DDBJ whole genome shotgun (WGS) entry which is preliminary data.</text>
</comment>
<evidence type="ECO:0000313" key="3">
    <source>
        <dbReference type="Proteomes" id="UP001595617"/>
    </source>
</evidence>
<dbReference type="InterPro" id="IPR013766">
    <property type="entry name" value="Thioredoxin_domain"/>
</dbReference>
<proteinExistence type="predicted"/>
<accession>A0ABV7ZYY9</accession>
<dbReference type="Gene3D" id="3.40.30.10">
    <property type="entry name" value="Glutaredoxin"/>
    <property type="match status" value="1"/>
</dbReference>
<name>A0ABV7ZYY9_9GAMM</name>
<dbReference type="InterPro" id="IPR036249">
    <property type="entry name" value="Thioredoxin-like_sf"/>
</dbReference>
<protein>
    <submittedName>
        <fullName evidence="2">Peroxiredoxin-like family protein</fullName>
    </submittedName>
</protein>
<evidence type="ECO:0000313" key="2">
    <source>
        <dbReference type="EMBL" id="MFC3853713.1"/>
    </source>
</evidence>
<evidence type="ECO:0000259" key="1">
    <source>
        <dbReference type="PROSITE" id="PS51352"/>
    </source>
</evidence>
<sequence length="176" mass="19540">MSLIPRQPVPALQVPLFGHESFDLAHETAENFTLLVFYRGHHCPICMSYLRSLNELHDEFTARGVSVLALSSDSAERAQATHDKLKLGALRLGYGLTADAARQWGLFRSAGKGKTSIGIEEPAEFSEPGLFLVRPDGTLYFSTVQTMPFSRPDFPALLKTIDFVLEKDYPARGELQ</sequence>
<dbReference type="SUPFAM" id="SSF52833">
    <property type="entry name" value="Thioredoxin-like"/>
    <property type="match status" value="1"/>
</dbReference>
<dbReference type="RefSeq" id="WP_380697126.1">
    <property type="nucleotide sequence ID" value="NZ_JBHRYR010000003.1"/>
</dbReference>
<dbReference type="InterPro" id="IPR000866">
    <property type="entry name" value="AhpC/TSA"/>
</dbReference>